<feature type="region of interest" description="Disordered" evidence="1">
    <location>
        <begin position="172"/>
        <end position="197"/>
    </location>
</feature>
<evidence type="ECO:0000259" key="3">
    <source>
        <dbReference type="Pfam" id="PF21934"/>
    </source>
</evidence>
<comment type="caution">
    <text evidence="4">The sequence shown here is derived from an EMBL/GenBank/DDBJ whole genome shotgun (WGS) entry which is preliminary data.</text>
</comment>
<sequence length="330" mass="35926">MFELRVLTGLHQGAALPLVGEQWGIGADADQDLALHDPGVEQLHCRLQRQGEDWRLDAADGAVADEEGHLHGSTLLTPNTAFVLGSVWLCVSPAEDPWPSLPAVIPQARAEQTAQTEAPASAPLEKVESRSRFFNRTTGVVIGLLLGIAGSAWSLSRSGTPSSDAMAISTPAQQLAKQDVQPVKRSTTKDKTAGQPTSKRIRLTSVDDVKRQLNTMLSERLLSDVTLEQTPEGLALSGNLKPESQLVYQRMLQRFKDRYDTPVALIDNVAAGTSGLPFTIVQIMSGPHAHLVTADGRRLYVGDELAGLRLTRIDDNRIQFDGDRHYEVSW</sequence>
<evidence type="ECO:0000259" key="2">
    <source>
        <dbReference type="Pfam" id="PF16697"/>
    </source>
</evidence>
<dbReference type="InterPro" id="IPR012843">
    <property type="entry name" value="YscD"/>
</dbReference>
<feature type="domain" description="YscD-like Bon-like" evidence="3">
    <location>
        <begin position="209"/>
        <end position="269"/>
    </location>
</feature>
<dbReference type="SUPFAM" id="SSF49879">
    <property type="entry name" value="SMAD/FHA domain"/>
    <property type="match status" value="1"/>
</dbReference>
<evidence type="ECO:0000313" key="5">
    <source>
        <dbReference type="Proteomes" id="UP000095143"/>
    </source>
</evidence>
<protein>
    <submittedName>
        <fullName evidence="4">EscD/YscD/HrpQ family type III secretion system inner membrane ring protein</fullName>
    </submittedName>
</protein>
<dbReference type="CDD" id="cd00060">
    <property type="entry name" value="FHA"/>
    <property type="match status" value="1"/>
</dbReference>
<proteinExistence type="predicted"/>
<dbReference type="InterPro" id="IPR053946">
    <property type="entry name" value="YscD_ppl_3rd"/>
</dbReference>
<dbReference type="EMBL" id="MDEN01000063">
    <property type="protein sequence ID" value="OCX19532.1"/>
    <property type="molecule type" value="Genomic_DNA"/>
</dbReference>
<organism evidence="4 5">
    <name type="scientific">Pseudomonas graminis</name>
    <dbReference type="NCBI Taxonomy" id="158627"/>
    <lineage>
        <taxon>Bacteria</taxon>
        <taxon>Pseudomonadati</taxon>
        <taxon>Pseudomonadota</taxon>
        <taxon>Gammaproteobacteria</taxon>
        <taxon>Pseudomonadales</taxon>
        <taxon>Pseudomonadaceae</taxon>
        <taxon>Pseudomonas</taxon>
    </lineage>
</organism>
<dbReference type="NCBIfam" id="TIGR02500">
    <property type="entry name" value="type_III_yscD"/>
    <property type="match status" value="1"/>
</dbReference>
<dbReference type="InterPro" id="IPR032030">
    <property type="entry name" value="YscD_cytoplasmic_dom"/>
</dbReference>
<evidence type="ECO:0000313" key="4">
    <source>
        <dbReference type="EMBL" id="OCX19532.1"/>
    </source>
</evidence>
<dbReference type="RefSeq" id="WP_065989244.1">
    <property type="nucleotide sequence ID" value="NZ_MDEN01000063.1"/>
</dbReference>
<dbReference type="Gene3D" id="2.60.200.20">
    <property type="match status" value="1"/>
</dbReference>
<dbReference type="OrthoDB" id="9156149at2"/>
<name>A0A1C2DXQ4_9PSED</name>
<dbReference type="AlphaFoldDB" id="A0A1C2DXQ4"/>
<dbReference type="InterPro" id="IPR008984">
    <property type="entry name" value="SMAD_FHA_dom_sf"/>
</dbReference>
<dbReference type="Pfam" id="PF21934">
    <property type="entry name" value="Yop-YscD_ppl_3rd"/>
    <property type="match status" value="1"/>
</dbReference>
<accession>A0A1C2DXQ4</accession>
<dbReference type="Proteomes" id="UP000095143">
    <property type="component" value="Unassembled WGS sequence"/>
</dbReference>
<evidence type="ECO:0000256" key="1">
    <source>
        <dbReference type="SAM" id="MobiDB-lite"/>
    </source>
</evidence>
<reference evidence="4 5" key="1">
    <citation type="submission" date="2016-08" db="EMBL/GenBank/DDBJ databases">
        <title>Whole genome sequence of Pseudomonas graminis strain UASWS1507, a potential biological control agent for agriculture.</title>
        <authorList>
            <person name="Crovadore J."/>
            <person name="Calmin G."/>
            <person name="Chablais R."/>
            <person name="Cochard B."/>
            <person name="Lefort F."/>
        </authorList>
    </citation>
    <scope>NUCLEOTIDE SEQUENCE [LARGE SCALE GENOMIC DNA]</scope>
    <source>
        <strain evidence="4 5">UASWS1507</strain>
    </source>
</reference>
<feature type="domain" description="YscD cytoplasmic" evidence="2">
    <location>
        <begin position="5"/>
        <end position="94"/>
    </location>
</feature>
<dbReference type="Pfam" id="PF16697">
    <property type="entry name" value="Yop-YscD_cpl"/>
    <property type="match status" value="1"/>
</dbReference>
<gene>
    <name evidence="4" type="ORF">BBI10_14095</name>
</gene>